<accession>A0A1J3K6Q7</accession>
<evidence type="ECO:0000256" key="1">
    <source>
        <dbReference type="SAM" id="MobiDB-lite"/>
    </source>
</evidence>
<reference evidence="2" key="1">
    <citation type="submission" date="2016-07" db="EMBL/GenBank/DDBJ databases">
        <title>De novo transcriptome assembly of four accessions of the metal hyperaccumulator plant Noccaea caerulescens.</title>
        <authorList>
            <person name="Blande D."/>
            <person name="Halimaa P."/>
            <person name="Tervahauta A.I."/>
            <person name="Aarts M.G."/>
            <person name="Karenlampi S.O."/>
        </authorList>
    </citation>
    <scope>NUCLEOTIDE SEQUENCE</scope>
</reference>
<evidence type="ECO:0000313" key="2">
    <source>
        <dbReference type="EMBL" id="JAV00374.1"/>
    </source>
</evidence>
<name>A0A1J3K6Q7_NOCCA</name>
<protein>
    <submittedName>
        <fullName evidence="2">Uncharacterized protein</fullName>
    </submittedName>
</protein>
<proteinExistence type="predicted"/>
<feature type="compositionally biased region" description="Polar residues" evidence="1">
    <location>
        <begin position="26"/>
        <end position="35"/>
    </location>
</feature>
<dbReference type="EMBL" id="GEVM01005565">
    <property type="protein sequence ID" value="JAV00374.1"/>
    <property type="molecule type" value="Transcribed_RNA"/>
</dbReference>
<organism evidence="2">
    <name type="scientific">Noccaea caerulescens</name>
    <name type="common">Alpine penny-cress</name>
    <name type="synonym">Thlaspi caerulescens</name>
    <dbReference type="NCBI Taxonomy" id="107243"/>
    <lineage>
        <taxon>Eukaryota</taxon>
        <taxon>Viridiplantae</taxon>
        <taxon>Streptophyta</taxon>
        <taxon>Embryophyta</taxon>
        <taxon>Tracheophyta</taxon>
        <taxon>Spermatophyta</taxon>
        <taxon>Magnoliopsida</taxon>
        <taxon>eudicotyledons</taxon>
        <taxon>Gunneridae</taxon>
        <taxon>Pentapetalae</taxon>
        <taxon>rosids</taxon>
        <taxon>malvids</taxon>
        <taxon>Brassicales</taxon>
        <taxon>Brassicaceae</taxon>
        <taxon>Coluteocarpeae</taxon>
        <taxon>Noccaea</taxon>
    </lineage>
</organism>
<feature type="region of interest" description="Disordered" evidence="1">
    <location>
        <begin position="1"/>
        <end position="41"/>
    </location>
</feature>
<gene>
    <name evidence="2" type="ORF">MP_TR19538_c0_g1_i1_g.55793</name>
</gene>
<sequence>MEEDLMIIPSDVPPSSNALSKGVATANDNARPSQISKRKTSTGDLFSTVDHSYVLADLNKKTFPRDMESFGKLGHAVVLDESQVYLLKVMSACHSTKTELAAVFKDNKRRNSISNKAKADLVLEKERHKFDMVKKEDEILSMKKNHD</sequence>
<dbReference type="AlphaFoldDB" id="A0A1J3K6Q7"/>